<dbReference type="Gene3D" id="3.30.40.10">
    <property type="entry name" value="Zinc/RING finger domain, C3HC4 (zinc finger)"/>
    <property type="match status" value="1"/>
</dbReference>
<dbReference type="GO" id="GO:0008270">
    <property type="term" value="F:zinc ion binding"/>
    <property type="evidence" value="ECO:0007669"/>
    <property type="project" value="UniProtKB-KW"/>
</dbReference>
<evidence type="ECO:0000313" key="5">
    <source>
        <dbReference type="EMBL" id="KAL2484454.1"/>
    </source>
</evidence>
<evidence type="ECO:0000256" key="1">
    <source>
        <dbReference type="ARBA" id="ARBA00022723"/>
    </source>
</evidence>
<dbReference type="AlphaFoldDB" id="A0ABD1R8Q3"/>
<dbReference type="PANTHER" id="PTHR45798">
    <property type="entry name" value="RING-H2 FINGER PROTEIN ATL61-RELATED-RELATED"/>
    <property type="match status" value="1"/>
</dbReference>
<keyword evidence="1" id="KW-0479">Metal-binding</keyword>
<proteinExistence type="predicted"/>
<dbReference type="Pfam" id="PF17123">
    <property type="entry name" value="zf-RING_11"/>
    <property type="match status" value="1"/>
</dbReference>
<dbReference type="EMBL" id="JBFOLK010000009">
    <property type="protein sequence ID" value="KAL2484454.1"/>
    <property type="molecule type" value="Genomic_DNA"/>
</dbReference>
<name>A0ABD1R8Q3_9LAMI</name>
<evidence type="ECO:0000313" key="6">
    <source>
        <dbReference type="Proteomes" id="UP001604336"/>
    </source>
</evidence>
<reference evidence="6" key="1">
    <citation type="submission" date="2024-07" db="EMBL/GenBank/DDBJ databases">
        <title>Two chromosome-level genome assemblies of Korean endemic species Abeliophyllum distichum and Forsythia ovata (Oleaceae).</title>
        <authorList>
            <person name="Jang H."/>
        </authorList>
    </citation>
    <scope>NUCLEOTIDE SEQUENCE [LARGE SCALE GENOMIC DNA]</scope>
</reference>
<sequence>MMLRKEYPKLGSVFTLKLLNKNITFLIGPEVSGSFLQGTKVGSQLARDGSQKGHQKNPPMEHVIVSPSRKGSLLKKKVMKYLPKLTYATNNDNLSDCAICLVEFIVGDELRVLPQCSHGFHVECIDMWLGFHSFCSLLPLECSGDQLSEVNKCCWTNLPLINIMNRVGQVS</sequence>
<gene>
    <name evidence="5" type="ORF">Adt_29210</name>
</gene>
<accession>A0ABD1R8Q3</accession>
<dbReference type="InterPro" id="IPR001841">
    <property type="entry name" value="Znf_RING"/>
</dbReference>
<comment type="caution">
    <text evidence="5">The sequence shown here is derived from an EMBL/GenBank/DDBJ whole genome shotgun (WGS) entry which is preliminary data.</text>
</comment>
<evidence type="ECO:0000256" key="3">
    <source>
        <dbReference type="ARBA" id="ARBA00022833"/>
    </source>
</evidence>
<protein>
    <submittedName>
        <fullName evidence="5">RING-H2 finger protein ATL8</fullName>
    </submittedName>
</protein>
<evidence type="ECO:0000256" key="2">
    <source>
        <dbReference type="ARBA" id="ARBA00022771"/>
    </source>
</evidence>
<dbReference type="InterPro" id="IPR013083">
    <property type="entry name" value="Znf_RING/FYVE/PHD"/>
</dbReference>
<evidence type="ECO:0000259" key="4">
    <source>
        <dbReference type="Pfam" id="PF17123"/>
    </source>
</evidence>
<dbReference type="SUPFAM" id="SSF57850">
    <property type="entry name" value="RING/U-box"/>
    <property type="match status" value="1"/>
</dbReference>
<keyword evidence="6" id="KW-1185">Reference proteome</keyword>
<keyword evidence="2" id="KW-0863">Zinc-finger</keyword>
<dbReference type="Proteomes" id="UP001604336">
    <property type="component" value="Unassembled WGS sequence"/>
</dbReference>
<dbReference type="InterPro" id="IPR052788">
    <property type="entry name" value="RING-type_E3_ligase_ATL"/>
</dbReference>
<feature type="domain" description="RING-type" evidence="4">
    <location>
        <begin position="96"/>
        <end position="125"/>
    </location>
</feature>
<dbReference type="PANTHER" id="PTHR45798:SF97">
    <property type="entry name" value="ALCOHOL-SENSITIVE RING FINGER PROTEIN 1"/>
    <property type="match status" value="1"/>
</dbReference>
<keyword evidence="3" id="KW-0862">Zinc</keyword>
<organism evidence="5 6">
    <name type="scientific">Abeliophyllum distichum</name>
    <dbReference type="NCBI Taxonomy" id="126358"/>
    <lineage>
        <taxon>Eukaryota</taxon>
        <taxon>Viridiplantae</taxon>
        <taxon>Streptophyta</taxon>
        <taxon>Embryophyta</taxon>
        <taxon>Tracheophyta</taxon>
        <taxon>Spermatophyta</taxon>
        <taxon>Magnoliopsida</taxon>
        <taxon>eudicotyledons</taxon>
        <taxon>Gunneridae</taxon>
        <taxon>Pentapetalae</taxon>
        <taxon>asterids</taxon>
        <taxon>lamiids</taxon>
        <taxon>Lamiales</taxon>
        <taxon>Oleaceae</taxon>
        <taxon>Forsythieae</taxon>
        <taxon>Abeliophyllum</taxon>
    </lineage>
</organism>